<reference evidence="1 2" key="1">
    <citation type="journal article" date="2021" name="J. Hered.">
        <title>A chromosome-level genome assembly of the parasitoid wasp, Cotesia glomerata (Hymenoptera: Braconidae).</title>
        <authorList>
            <person name="Pinto B.J."/>
            <person name="Weis J.J."/>
            <person name="Gamble T."/>
            <person name="Ode P.J."/>
            <person name="Paul R."/>
            <person name="Zaspel J.M."/>
        </authorList>
    </citation>
    <scope>NUCLEOTIDE SEQUENCE [LARGE SCALE GENOMIC DNA]</scope>
    <source>
        <strain evidence="1">CgM1</strain>
    </source>
</reference>
<keyword evidence="2" id="KW-1185">Reference proteome</keyword>
<organism evidence="1 2">
    <name type="scientific">Cotesia glomerata</name>
    <name type="common">Lepidopteran parasitic wasp</name>
    <name type="synonym">Apanteles glomeratus</name>
    <dbReference type="NCBI Taxonomy" id="32391"/>
    <lineage>
        <taxon>Eukaryota</taxon>
        <taxon>Metazoa</taxon>
        <taxon>Ecdysozoa</taxon>
        <taxon>Arthropoda</taxon>
        <taxon>Hexapoda</taxon>
        <taxon>Insecta</taxon>
        <taxon>Pterygota</taxon>
        <taxon>Neoptera</taxon>
        <taxon>Endopterygota</taxon>
        <taxon>Hymenoptera</taxon>
        <taxon>Apocrita</taxon>
        <taxon>Ichneumonoidea</taxon>
        <taxon>Braconidae</taxon>
        <taxon>Microgastrinae</taxon>
        <taxon>Cotesia</taxon>
    </lineage>
</organism>
<protein>
    <submittedName>
        <fullName evidence="1">Uncharacterized protein</fullName>
    </submittedName>
</protein>
<dbReference type="EMBL" id="JAHXZJ010001864">
    <property type="protein sequence ID" value="KAH0550562.1"/>
    <property type="molecule type" value="Genomic_DNA"/>
</dbReference>
<dbReference type="Proteomes" id="UP000826195">
    <property type="component" value="Unassembled WGS sequence"/>
</dbReference>
<dbReference type="AlphaFoldDB" id="A0AAV7IGW9"/>
<gene>
    <name evidence="1" type="ORF">KQX54_020158</name>
</gene>
<evidence type="ECO:0000313" key="1">
    <source>
        <dbReference type="EMBL" id="KAH0550562.1"/>
    </source>
</evidence>
<sequence length="174" mass="20305">MVLSHNYRADRLRTRRTDRVAPVSVIARKRLLKSKELSKATFKMIYLRSPAYSRDSTYRQRRRWNTRRMMGVTRHSLWILLTKSKSSKEHQGIRELPSRARCVCTYAHCRLRQTAFAPVHQPEILYRHVPPTLAFVSPLYAPVCSDNLQSGCICRFQEGNEANAGLYLRLKSPE</sequence>
<accession>A0AAV7IGW9</accession>
<proteinExistence type="predicted"/>
<evidence type="ECO:0000313" key="2">
    <source>
        <dbReference type="Proteomes" id="UP000826195"/>
    </source>
</evidence>
<name>A0AAV7IGW9_COTGL</name>
<comment type="caution">
    <text evidence="1">The sequence shown here is derived from an EMBL/GenBank/DDBJ whole genome shotgun (WGS) entry which is preliminary data.</text>
</comment>